<feature type="compositionally biased region" description="Basic and acidic residues" evidence="1">
    <location>
        <begin position="64"/>
        <end position="83"/>
    </location>
</feature>
<accession>K2R2V8</accession>
<evidence type="ECO:0000256" key="2">
    <source>
        <dbReference type="SAM" id="Phobius"/>
    </source>
</evidence>
<dbReference type="OrthoDB" id="71194at2157"/>
<comment type="caution">
    <text evidence="3">The sequence shown here is derived from an EMBL/GenBank/DDBJ whole genome shotgun (WGS) entry which is preliminary data.</text>
</comment>
<dbReference type="EMBL" id="AMPO01000006">
    <property type="protein sequence ID" value="EKF85572.1"/>
    <property type="molecule type" value="Genomic_DNA"/>
</dbReference>
<feature type="transmembrane region" description="Helical" evidence="2">
    <location>
        <begin position="12"/>
        <end position="33"/>
    </location>
</feature>
<name>K2R2V8_METFP</name>
<evidence type="ECO:0000313" key="3">
    <source>
        <dbReference type="EMBL" id="EKF85572.1"/>
    </source>
</evidence>
<organism evidence="3 4">
    <name type="scientific">Methanobacterium formicicum (strain DSM 3637 / PP1)</name>
    <dbReference type="NCBI Taxonomy" id="1204725"/>
    <lineage>
        <taxon>Archaea</taxon>
        <taxon>Methanobacteriati</taxon>
        <taxon>Methanobacteriota</taxon>
        <taxon>Methanomada group</taxon>
        <taxon>Methanobacteria</taxon>
        <taxon>Methanobacteriales</taxon>
        <taxon>Methanobacteriaceae</taxon>
        <taxon>Methanobacterium</taxon>
    </lineage>
</organism>
<feature type="compositionally biased region" description="Basic and acidic residues" evidence="1">
    <location>
        <begin position="43"/>
        <end position="54"/>
    </location>
</feature>
<feature type="transmembrane region" description="Helical" evidence="2">
    <location>
        <begin position="99"/>
        <end position="123"/>
    </location>
</feature>
<keyword evidence="2" id="KW-1133">Transmembrane helix</keyword>
<dbReference type="AlphaFoldDB" id="K2R2V8"/>
<evidence type="ECO:0000256" key="1">
    <source>
        <dbReference type="SAM" id="MobiDB-lite"/>
    </source>
</evidence>
<dbReference type="PATRIC" id="fig|1204725.3.peg.1517"/>
<gene>
    <name evidence="3" type="ORF">A994_07566</name>
</gene>
<dbReference type="RefSeq" id="WP_004030823.1">
    <property type="nucleotide sequence ID" value="NZ_AMPO01000006.1"/>
</dbReference>
<protein>
    <submittedName>
        <fullName evidence="3">Uncharacterized protein</fullName>
    </submittedName>
</protein>
<keyword evidence="2" id="KW-0472">Membrane</keyword>
<keyword evidence="4" id="KW-1185">Reference proteome</keyword>
<feature type="region of interest" description="Disordered" evidence="1">
    <location>
        <begin position="39"/>
        <end position="91"/>
    </location>
</feature>
<evidence type="ECO:0000313" key="4">
    <source>
        <dbReference type="Proteomes" id="UP000007360"/>
    </source>
</evidence>
<sequence>MFVPPSWLEGLFIQIGMYVVIPLIIATVSVIVISRRSNRKKTHQNESHLDESHHKDTHHKGSHHKDAQLKESHQKEAHMDESHHKRSKRRGSTDWGSKIIVFAFAFIVAIIIVYPIGCVYWFYSYEVPSIQEKTITVQGWEPRPGIIPDNNGMMTISNADQLLLVTTDNEGFFNMENFLFGKFNTRDIFNKLKVGGTYKIKYYGWRNGFNSGFPNILSVEEAINETGAKNNNYGNYFGTKFASNFQ</sequence>
<dbReference type="Proteomes" id="UP000007360">
    <property type="component" value="Unassembled WGS sequence"/>
</dbReference>
<reference evidence="3 4" key="1">
    <citation type="journal article" date="2012" name="J. Bacteriol.">
        <title>Draft genome sequence of Methanobacterium formicicum DSM 3637, an archaebacterium isolated from the methane producer amoeba Pelomyxa palustris.</title>
        <authorList>
            <person name="Gutierrez G."/>
        </authorList>
    </citation>
    <scope>NUCLEOTIDE SEQUENCE [LARGE SCALE GENOMIC DNA]</scope>
    <source>
        <strain evidence="4">DSM 3637 / PP1</strain>
    </source>
</reference>
<keyword evidence="2" id="KW-0812">Transmembrane</keyword>
<proteinExistence type="predicted"/>